<evidence type="ECO:0000256" key="2">
    <source>
        <dbReference type="ARBA" id="ARBA00022748"/>
    </source>
</evidence>
<evidence type="ECO:0000256" key="1">
    <source>
        <dbReference type="ARBA" id="ARBA00004196"/>
    </source>
</evidence>
<comment type="subcellular location">
    <subcellularLocation>
        <location evidence="1">Cell envelope</location>
    </subcellularLocation>
</comment>
<keyword evidence="5" id="KW-0676">Redox-active center</keyword>
<dbReference type="InterPro" id="IPR017937">
    <property type="entry name" value="Thioredoxin_CS"/>
</dbReference>
<dbReference type="AlphaFoldDB" id="A0A1I0TL82"/>
<evidence type="ECO:0000256" key="4">
    <source>
        <dbReference type="ARBA" id="ARBA00023157"/>
    </source>
</evidence>
<sequence length="204" mass="21642">MRPLRALAPMLAAAVIAVGATGCATGSDAVAQGGTFEFVSPGGQTSIFYDPPADRGTVGDLKGPDLMEEGKTTALSDFPDQVVVINIWGQWCGPCRGEAGDLEQVYEATREQGVQFLGINVRDLQKDKAQDFVVDNGVGYPSIYDPSFRSLLALGANYPTTVVPTTIVLDREHRVAAIFLTELLASDLQPVVERIAAEPADGSE</sequence>
<dbReference type="PROSITE" id="PS51257">
    <property type="entry name" value="PROKAR_LIPOPROTEIN"/>
    <property type="match status" value="1"/>
</dbReference>
<reference evidence="8 9" key="1">
    <citation type="submission" date="2016-10" db="EMBL/GenBank/DDBJ databases">
        <authorList>
            <person name="de Groot N.N."/>
        </authorList>
    </citation>
    <scope>NUCLEOTIDE SEQUENCE [LARGE SCALE GENOMIC DNA]</scope>
    <source>
        <strain evidence="8 9">DSM 44908</strain>
    </source>
</reference>
<evidence type="ECO:0000256" key="5">
    <source>
        <dbReference type="ARBA" id="ARBA00023284"/>
    </source>
</evidence>
<dbReference type="GO" id="GO:0016491">
    <property type="term" value="F:oxidoreductase activity"/>
    <property type="evidence" value="ECO:0007669"/>
    <property type="project" value="InterPro"/>
</dbReference>
<dbReference type="Gene3D" id="3.40.30.10">
    <property type="entry name" value="Glutaredoxin"/>
    <property type="match status" value="1"/>
</dbReference>
<dbReference type="PANTHER" id="PTHR42852:SF6">
    <property type="entry name" value="THIOL:DISULFIDE INTERCHANGE PROTEIN DSBE"/>
    <property type="match status" value="1"/>
</dbReference>
<evidence type="ECO:0000256" key="6">
    <source>
        <dbReference type="SAM" id="SignalP"/>
    </source>
</evidence>
<feature type="chain" id="PRO_5038403094" evidence="6">
    <location>
        <begin position="20"/>
        <end position="204"/>
    </location>
</feature>
<keyword evidence="3" id="KW-0735">Signal-anchor</keyword>
<dbReference type="PANTHER" id="PTHR42852">
    <property type="entry name" value="THIOL:DISULFIDE INTERCHANGE PROTEIN DSBE"/>
    <property type="match status" value="1"/>
</dbReference>
<protein>
    <submittedName>
        <fullName evidence="8">Thiol-disulfide isomerase or thioredoxin</fullName>
    </submittedName>
</protein>
<keyword evidence="6" id="KW-0732">Signal</keyword>
<evidence type="ECO:0000313" key="9">
    <source>
        <dbReference type="Proteomes" id="UP000182054"/>
    </source>
</evidence>
<evidence type="ECO:0000313" key="8">
    <source>
        <dbReference type="EMBL" id="SFA51756.1"/>
    </source>
</evidence>
<keyword evidence="3" id="KW-0812">Transmembrane</keyword>
<gene>
    <name evidence="8" type="ORF">SAMN05444374_10725</name>
</gene>
<feature type="domain" description="Thioredoxin" evidence="7">
    <location>
        <begin position="39"/>
        <end position="197"/>
    </location>
</feature>
<keyword evidence="8" id="KW-0413">Isomerase</keyword>
<dbReference type="CDD" id="cd02966">
    <property type="entry name" value="TlpA_like_family"/>
    <property type="match status" value="1"/>
</dbReference>
<dbReference type="SUPFAM" id="SSF52833">
    <property type="entry name" value="Thioredoxin-like"/>
    <property type="match status" value="1"/>
</dbReference>
<dbReference type="InterPro" id="IPR036249">
    <property type="entry name" value="Thioredoxin-like_sf"/>
</dbReference>
<keyword evidence="4" id="KW-1015">Disulfide bond</keyword>
<dbReference type="InterPro" id="IPR050553">
    <property type="entry name" value="Thioredoxin_ResA/DsbE_sf"/>
</dbReference>
<proteinExistence type="predicted"/>
<dbReference type="GO" id="GO:0030313">
    <property type="term" value="C:cell envelope"/>
    <property type="evidence" value="ECO:0007669"/>
    <property type="project" value="UniProtKB-SubCell"/>
</dbReference>
<dbReference type="InterPro" id="IPR013766">
    <property type="entry name" value="Thioredoxin_domain"/>
</dbReference>
<dbReference type="GO" id="GO:0016853">
    <property type="term" value="F:isomerase activity"/>
    <property type="evidence" value="ECO:0007669"/>
    <property type="project" value="UniProtKB-KW"/>
</dbReference>
<dbReference type="PROSITE" id="PS51352">
    <property type="entry name" value="THIOREDOXIN_2"/>
    <property type="match status" value="1"/>
</dbReference>
<evidence type="ECO:0000259" key="7">
    <source>
        <dbReference type="PROSITE" id="PS51352"/>
    </source>
</evidence>
<keyword evidence="2" id="KW-0201">Cytochrome c-type biogenesis</keyword>
<feature type="signal peptide" evidence="6">
    <location>
        <begin position="1"/>
        <end position="19"/>
    </location>
</feature>
<evidence type="ECO:0000256" key="3">
    <source>
        <dbReference type="ARBA" id="ARBA00022968"/>
    </source>
</evidence>
<dbReference type="EMBL" id="FOJN01000007">
    <property type="protein sequence ID" value="SFA51756.1"/>
    <property type="molecule type" value="Genomic_DNA"/>
</dbReference>
<dbReference type="GO" id="GO:0016209">
    <property type="term" value="F:antioxidant activity"/>
    <property type="evidence" value="ECO:0007669"/>
    <property type="project" value="InterPro"/>
</dbReference>
<dbReference type="GO" id="GO:0017004">
    <property type="term" value="P:cytochrome complex assembly"/>
    <property type="evidence" value="ECO:0007669"/>
    <property type="project" value="UniProtKB-KW"/>
</dbReference>
<dbReference type="PROSITE" id="PS00194">
    <property type="entry name" value="THIOREDOXIN_1"/>
    <property type="match status" value="1"/>
</dbReference>
<name>A0A1I0TL82_9NOCA</name>
<dbReference type="Pfam" id="PF00578">
    <property type="entry name" value="AhpC-TSA"/>
    <property type="match status" value="1"/>
</dbReference>
<accession>A0A1I0TL82</accession>
<organism evidence="8 9">
    <name type="scientific">Rhodococcoides kroppenstedtii</name>
    <dbReference type="NCBI Taxonomy" id="293050"/>
    <lineage>
        <taxon>Bacteria</taxon>
        <taxon>Bacillati</taxon>
        <taxon>Actinomycetota</taxon>
        <taxon>Actinomycetes</taxon>
        <taxon>Mycobacteriales</taxon>
        <taxon>Nocardiaceae</taxon>
        <taxon>Rhodococcoides</taxon>
    </lineage>
</organism>
<dbReference type="InterPro" id="IPR000866">
    <property type="entry name" value="AhpC/TSA"/>
</dbReference>
<dbReference type="Proteomes" id="UP000182054">
    <property type="component" value="Unassembled WGS sequence"/>
</dbReference>